<dbReference type="AlphaFoldDB" id="A0A0F0CS52"/>
<dbReference type="NCBIfam" id="TIGR00044">
    <property type="entry name" value="YggS family pyridoxal phosphate-dependent enzyme"/>
    <property type="match status" value="1"/>
</dbReference>
<dbReference type="InterPro" id="IPR011078">
    <property type="entry name" value="PyrdxlP_homeostasis"/>
</dbReference>
<dbReference type="PIRSF" id="PIRSF004848">
    <property type="entry name" value="YBL036c_PLPDEIII"/>
    <property type="match status" value="1"/>
</dbReference>
<keyword evidence="7" id="KW-1185">Reference proteome</keyword>
<dbReference type="CDD" id="cd00635">
    <property type="entry name" value="PLPDE_III_YBL036c_like"/>
    <property type="match status" value="1"/>
</dbReference>
<dbReference type="EMBL" id="JYNY01000376">
    <property type="protein sequence ID" value="KJJ84260.1"/>
    <property type="molecule type" value="Genomic_DNA"/>
</dbReference>
<organism evidence="6 7">
    <name type="scientific">Candidatus Omnitrophus magneticus</name>
    <dbReference type="NCBI Taxonomy" id="1609969"/>
    <lineage>
        <taxon>Bacteria</taxon>
        <taxon>Pseudomonadati</taxon>
        <taxon>Candidatus Omnitrophota</taxon>
        <taxon>Candidatus Omnitrophus</taxon>
    </lineage>
</organism>
<dbReference type="PATRIC" id="fig|1609969.3.peg.1996"/>
<dbReference type="FunFam" id="3.20.20.10:FF:000018">
    <property type="entry name" value="Pyridoxal phosphate homeostasis protein"/>
    <property type="match status" value="1"/>
</dbReference>
<comment type="cofactor">
    <cofactor evidence="3">
        <name>pyridoxal 5'-phosphate</name>
        <dbReference type="ChEBI" id="CHEBI:597326"/>
    </cofactor>
</comment>
<feature type="modified residue" description="N6-(pyridoxal phosphate)lysine" evidence="2 3">
    <location>
        <position position="27"/>
    </location>
</feature>
<protein>
    <recommendedName>
        <fullName evidence="2">Pyridoxal phosphate homeostasis protein</fullName>
        <shortName evidence="2">PLP homeostasis protein</shortName>
    </recommendedName>
</protein>
<comment type="similarity">
    <text evidence="2 4">Belongs to the pyridoxal phosphate-binding protein YggS/PROSC family.</text>
</comment>
<gene>
    <name evidence="6" type="ORF">OMAG_001869</name>
</gene>
<dbReference type="Pfam" id="PF01168">
    <property type="entry name" value="Ala_racemase_N"/>
    <property type="match status" value="1"/>
</dbReference>
<evidence type="ECO:0000313" key="6">
    <source>
        <dbReference type="EMBL" id="KJJ84260.1"/>
    </source>
</evidence>
<evidence type="ECO:0000259" key="5">
    <source>
        <dbReference type="Pfam" id="PF01168"/>
    </source>
</evidence>
<sequence length="222" mass="25149">MIDNIKVNVKNILEGIPENIMLVAAVKTQSAEKIISAIDAGIKILGENYIQEAEEMFKVVGKRVKWHFIGHLQKNKIKKAVNIFDMIETVDSIELAKNLDNKCADINRIMPILIEVNSAKELNKSGVFPEKIIDLIREISVFKHIKIAGLMTMGPVTENTEEIRPYFKLVKNLFDEILALKIDNIEMRYLSMGMSDSYQIAIQEGANIVRIGTKIFGARLYK</sequence>
<dbReference type="HAMAP" id="MF_02087">
    <property type="entry name" value="PLP_homeostasis"/>
    <property type="match status" value="1"/>
</dbReference>
<dbReference type="Proteomes" id="UP000033428">
    <property type="component" value="Unassembled WGS sequence"/>
</dbReference>
<evidence type="ECO:0000256" key="4">
    <source>
        <dbReference type="RuleBase" id="RU004514"/>
    </source>
</evidence>
<evidence type="ECO:0000313" key="7">
    <source>
        <dbReference type="Proteomes" id="UP000033428"/>
    </source>
</evidence>
<dbReference type="PANTHER" id="PTHR10146:SF14">
    <property type="entry name" value="PYRIDOXAL PHOSPHATE HOMEOSTASIS PROTEIN"/>
    <property type="match status" value="1"/>
</dbReference>
<dbReference type="InterPro" id="IPR001608">
    <property type="entry name" value="Ala_racemase_N"/>
</dbReference>
<proteinExistence type="inferred from homology"/>
<keyword evidence="1 2" id="KW-0663">Pyridoxal phosphate</keyword>
<dbReference type="InterPro" id="IPR029066">
    <property type="entry name" value="PLP-binding_barrel"/>
</dbReference>
<reference evidence="6 7" key="1">
    <citation type="submission" date="2015-02" db="EMBL/GenBank/DDBJ databases">
        <title>Single-cell genomics of uncultivated deep-branching MTB reveals a conserved set of magnetosome genes.</title>
        <authorList>
            <person name="Kolinko S."/>
            <person name="Richter M."/>
            <person name="Glockner F.O."/>
            <person name="Brachmann A."/>
            <person name="Schuler D."/>
        </authorList>
    </citation>
    <scope>NUCLEOTIDE SEQUENCE [LARGE SCALE GENOMIC DNA]</scope>
    <source>
        <strain evidence="6">SKK-01</strain>
    </source>
</reference>
<evidence type="ECO:0000256" key="1">
    <source>
        <dbReference type="ARBA" id="ARBA00022898"/>
    </source>
</evidence>
<dbReference type="Gene3D" id="3.20.20.10">
    <property type="entry name" value="Alanine racemase"/>
    <property type="match status" value="1"/>
</dbReference>
<dbReference type="PANTHER" id="PTHR10146">
    <property type="entry name" value="PROLINE SYNTHETASE CO-TRANSCRIBED BACTERIAL HOMOLOG PROTEIN"/>
    <property type="match status" value="1"/>
</dbReference>
<comment type="function">
    <text evidence="2">Pyridoxal 5'-phosphate (PLP)-binding protein, which is involved in PLP homeostasis.</text>
</comment>
<evidence type="ECO:0000256" key="3">
    <source>
        <dbReference type="PIRSR" id="PIRSR004848-1"/>
    </source>
</evidence>
<feature type="domain" description="Alanine racemase N-terminal" evidence="5">
    <location>
        <begin position="3"/>
        <end position="219"/>
    </location>
</feature>
<accession>A0A0F0CS52</accession>
<dbReference type="GO" id="GO:0030170">
    <property type="term" value="F:pyridoxal phosphate binding"/>
    <property type="evidence" value="ECO:0007669"/>
    <property type="project" value="UniProtKB-UniRule"/>
</dbReference>
<dbReference type="SUPFAM" id="SSF51419">
    <property type="entry name" value="PLP-binding barrel"/>
    <property type="match status" value="1"/>
</dbReference>
<name>A0A0F0CS52_9BACT</name>
<evidence type="ECO:0000256" key="2">
    <source>
        <dbReference type="HAMAP-Rule" id="MF_02087"/>
    </source>
</evidence>
<comment type="caution">
    <text evidence="6">The sequence shown here is derived from an EMBL/GenBank/DDBJ whole genome shotgun (WGS) entry which is preliminary data.</text>
</comment>